<dbReference type="AlphaFoldDB" id="A0A272EXE6"/>
<comment type="caution">
    <text evidence="4">The sequence shown here is derived from an EMBL/GenBank/DDBJ whole genome shotgun (WGS) entry which is preliminary data.</text>
</comment>
<keyword evidence="1" id="KW-1133">Transmembrane helix</keyword>
<feature type="transmembrane region" description="Helical" evidence="1">
    <location>
        <begin position="34"/>
        <end position="59"/>
    </location>
</feature>
<feature type="transmembrane region" description="Helical" evidence="1">
    <location>
        <begin position="115"/>
        <end position="132"/>
    </location>
</feature>
<dbReference type="OrthoDB" id="9808192at2"/>
<feature type="transmembrane region" description="Helical" evidence="1">
    <location>
        <begin position="144"/>
        <end position="166"/>
    </location>
</feature>
<dbReference type="PIRSF" id="PIRSF016919">
    <property type="entry name" value="HupE_UreJ"/>
    <property type="match status" value="1"/>
</dbReference>
<dbReference type="Proteomes" id="UP000216107">
    <property type="component" value="Unassembled WGS sequence"/>
</dbReference>
<feature type="signal peptide" evidence="2">
    <location>
        <begin position="1"/>
        <end position="18"/>
    </location>
</feature>
<evidence type="ECO:0000313" key="3">
    <source>
        <dbReference type="EMBL" id="KAF7600211.1"/>
    </source>
</evidence>
<reference evidence="4 5" key="2">
    <citation type="submission" date="2017-07" db="EMBL/GenBank/DDBJ databases">
        <title>Candidatus Dactylopiibacterium carminicum, a nitrogen-fixing symbiont of the cochineal insect Dactylopius coccus and Dactylopius opuntiae (Hemiptera: Coccoidea: Dactylopiidae).</title>
        <authorList>
            <person name="Vera A."/>
        </authorList>
    </citation>
    <scope>NUCLEOTIDE SEQUENCE [LARGE SCALE GENOMIC DNA]</scope>
    <source>
        <strain evidence="4 5">NFDCM</strain>
    </source>
</reference>
<sequence length="192" mass="19444">MKRPLAALVALIPTLALAHVGQDGSAHHGFLSGFTHPFIGLDHMAAMVAVGVWTVLAFRHAGRAQWVAPSAFAGLLLVGGLLAFAGLSVPGVEPMIAASLVVLGLLVATRIRMPAIAGAGVVGAFALFHGLAHGAELPADQAVAALSGMVLGTALLHVSGMALGNFVFSRHVWLPRIAGLGVALFGSALLAF</sequence>
<feature type="transmembrane region" description="Helical" evidence="1">
    <location>
        <begin position="173"/>
        <end position="191"/>
    </location>
</feature>
<gene>
    <name evidence="3" type="ORF">BGI27_03935</name>
    <name evidence="4" type="ORF">CGU29_02370</name>
</gene>
<keyword evidence="2" id="KW-0732">Signal</keyword>
<proteinExistence type="predicted"/>
<keyword evidence="6" id="KW-1185">Reference proteome</keyword>
<evidence type="ECO:0000256" key="2">
    <source>
        <dbReference type="SAM" id="SignalP"/>
    </source>
</evidence>
<dbReference type="EMBL" id="MDUX01000008">
    <property type="protein sequence ID" value="KAF7600211.1"/>
    <property type="molecule type" value="Genomic_DNA"/>
</dbReference>
<dbReference type="EMBL" id="NMRN01000004">
    <property type="protein sequence ID" value="PAS94771.1"/>
    <property type="molecule type" value="Genomic_DNA"/>
</dbReference>
<evidence type="ECO:0000313" key="5">
    <source>
        <dbReference type="Proteomes" id="UP000216107"/>
    </source>
</evidence>
<evidence type="ECO:0000256" key="1">
    <source>
        <dbReference type="SAM" id="Phobius"/>
    </source>
</evidence>
<evidence type="ECO:0000313" key="6">
    <source>
        <dbReference type="Proteomes" id="UP000623509"/>
    </source>
</evidence>
<dbReference type="Pfam" id="PF04955">
    <property type="entry name" value="HupE_UreJ"/>
    <property type="match status" value="1"/>
</dbReference>
<name>A0A272EXE6_9RHOO</name>
<dbReference type="RefSeq" id="WP_095523610.1">
    <property type="nucleotide sequence ID" value="NZ_MDUX01000008.1"/>
</dbReference>
<keyword evidence="1" id="KW-0472">Membrane</keyword>
<keyword evidence="1" id="KW-0812">Transmembrane</keyword>
<accession>A0A272EXE6</accession>
<reference evidence="3 6" key="1">
    <citation type="submission" date="2016-08" db="EMBL/GenBank/DDBJ databases">
        <title>Candidatus Dactylopiibacterium carminicum genome sequence.</title>
        <authorList>
            <person name="Ramirez-Puebla S.T."/>
            <person name="Ormeno-Orrillo E."/>
            <person name="Vera-Ponce De Leon A."/>
            <person name="Luis L."/>
            <person name="Sanchez-Flores A."/>
            <person name="Monica R."/>
            <person name="Martinez-Romero E."/>
        </authorList>
    </citation>
    <scope>NUCLEOTIDE SEQUENCE [LARGE SCALE GENOMIC DNA]</scope>
    <source>
        <strain evidence="3">END1</strain>
    </source>
</reference>
<evidence type="ECO:0000313" key="4">
    <source>
        <dbReference type="EMBL" id="PAS94771.1"/>
    </source>
</evidence>
<feature type="chain" id="PRO_5013306901" evidence="2">
    <location>
        <begin position="19"/>
        <end position="192"/>
    </location>
</feature>
<organism evidence="4 5">
    <name type="scientific">Candidatus Dactylopiibacterium carminicum</name>
    <dbReference type="NCBI Taxonomy" id="857335"/>
    <lineage>
        <taxon>Bacteria</taxon>
        <taxon>Pseudomonadati</taxon>
        <taxon>Pseudomonadota</taxon>
        <taxon>Betaproteobacteria</taxon>
        <taxon>Rhodocyclales</taxon>
        <taxon>Rhodocyclaceae</taxon>
        <taxon>Candidatus Dactylopiibacterium</taxon>
    </lineage>
</organism>
<feature type="transmembrane region" description="Helical" evidence="1">
    <location>
        <begin position="91"/>
        <end position="108"/>
    </location>
</feature>
<dbReference type="Proteomes" id="UP000623509">
    <property type="component" value="Unassembled WGS sequence"/>
</dbReference>
<dbReference type="InterPro" id="IPR007038">
    <property type="entry name" value="HupE_UreJ"/>
</dbReference>
<protein>
    <submittedName>
        <fullName evidence="4">Urease accessory protein UreJ</fullName>
    </submittedName>
</protein>
<feature type="transmembrane region" description="Helical" evidence="1">
    <location>
        <begin position="66"/>
        <end position="85"/>
    </location>
</feature>